<dbReference type="SUPFAM" id="SSF50475">
    <property type="entry name" value="FMN-binding split barrel"/>
    <property type="match status" value="1"/>
</dbReference>
<dbReference type="InterPro" id="IPR052917">
    <property type="entry name" value="Stress-Dev_Protein"/>
</dbReference>
<dbReference type="Gene3D" id="2.30.110.10">
    <property type="entry name" value="Electron Transport, Fmn-binding Protein, Chain A"/>
    <property type="match status" value="1"/>
</dbReference>
<accession>A0AAW9QQD3</accession>
<evidence type="ECO:0000313" key="2">
    <source>
        <dbReference type="EMBL" id="MEF7617180.1"/>
    </source>
</evidence>
<evidence type="ECO:0000313" key="3">
    <source>
        <dbReference type="Proteomes" id="UP001336250"/>
    </source>
</evidence>
<dbReference type="Pfam" id="PF16242">
    <property type="entry name" value="Pyrid_ox_like"/>
    <property type="match status" value="1"/>
</dbReference>
<dbReference type="Proteomes" id="UP001336250">
    <property type="component" value="Unassembled WGS sequence"/>
</dbReference>
<dbReference type="InterPro" id="IPR012349">
    <property type="entry name" value="Split_barrel_FMN-bd"/>
</dbReference>
<dbReference type="PANTHER" id="PTHR34818:SF1">
    <property type="entry name" value="PROTEIN BLI-3"/>
    <property type="match status" value="1"/>
</dbReference>
<keyword evidence="3" id="KW-1185">Reference proteome</keyword>
<dbReference type="EMBL" id="JAZIBG010000054">
    <property type="protein sequence ID" value="MEF7617180.1"/>
    <property type="molecule type" value="Genomic_DNA"/>
</dbReference>
<dbReference type="InterPro" id="IPR038725">
    <property type="entry name" value="YdaG_split_barrel_FMN-bd"/>
</dbReference>
<reference evidence="2 3" key="1">
    <citation type="submission" date="2024-02" db="EMBL/GenBank/DDBJ databases">
        <title>Genome sequence of Aquincola sp. MAHUQ-54.</title>
        <authorList>
            <person name="Huq M.A."/>
        </authorList>
    </citation>
    <scope>NUCLEOTIDE SEQUENCE [LARGE SCALE GENOMIC DNA]</scope>
    <source>
        <strain evidence="2 3">MAHUQ-54</strain>
    </source>
</reference>
<dbReference type="PANTHER" id="PTHR34818">
    <property type="entry name" value="PROTEIN BLI-3"/>
    <property type="match status" value="1"/>
</dbReference>
<name>A0AAW9QQD3_9BURK</name>
<evidence type="ECO:0000259" key="1">
    <source>
        <dbReference type="Pfam" id="PF16242"/>
    </source>
</evidence>
<dbReference type="AlphaFoldDB" id="A0AAW9QQD3"/>
<sequence length="171" mass="19316">MTTSHPDDTAAREHLWSLVKDIRFAMFTTHDAKGHLHARPMTTQNSRLDEDRSLWFFMSRRSEPVAEFAADPNVNVAYADTDKDAYVSVSGVAQVVEDRARVQQLWSKLAEAWFPGGVDDPDLALVRVDIVHADYWDVKANKLTQLYRMAKAAMTGEPPKDMGEHAQVRMG</sequence>
<feature type="domain" description="General stress protein FMN-binding split barrel" evidence="1">
    <location>
        <begin position="12"/>
        <end position="158"/>
    </location>
</feature>
<comment type="caution">
    <text evidence="2">The sequence shown here is derived from an EMBL/GenBank/DDBJ whole genome shotgun (WGS) entry which is preliminary data.</text>
</comment>
<proteinExistence type="predicted"/>
<dbReference type="RefSeq" id="WP_332292875.1">
    <property type="nucleotide sequence ID" value="NZ_JAZIBG010000054.1"/>
</dbReference>
<protein>
    <submittedName>
        <fullName evidence="2">Pyridoxamine 5'-phosphate oxidase family protein</fullName>
    </submittedName>
</protein>
<gene>
    <name evidence="2" type="ORF">V4F39_24920</name>
</gene>
<organism evidence="2 3">
    <name type="scientific">Aquincola agrisoli</name>
    <dbReference type="NCBI Taxonomy" id="3119538"/>
    <lineage>
        <taxon>Bacteria</taxon>
        <taxon>Pseudomonadati</taxon>
        <taxon>Pseudomonadota</taxon>
        <taxon>Betaproteobacteria</taxon>
        <taxon>Burkholderiales</taxon>
        <taxon>Sphaerotilaceae</taxon>
        <taxon>Aquincola</taxon>
    </lineage>
</organism>